<evidence type="ECO:0000256" key="1">
    <source>
        <dbReference type="ARBA" id="ARBA00001927"/>
    </source>
</evidence>
<dbReference type="Proteomes" id="UP000193040">
    <property type="component" value="Unassembled WGS sequence"/>
</dbReference>
<dbReference type="GO" id="GO:0046872">
    <property type="term" value="F:metal ion binding"/>
    <property type="evidence" value="ECO:0007669"/>
    <property type="project" value="UniProtKB-KW"/>
</dbReference>
<evidence type="ECO:0000259" key="8">
    <source>
        <dbReference type="Pfam" id="PF06902"/>
    </source>
</evidence>
<accession>A0A1X0Y1E8</accession>
<comment type="caution">
    <text evidence="9">The sequence shown here is derived from an EMBL/GenBank/DDBJ whole genome shotgun (WGS) entry which is preliminary data.</text>
</comment>
<organism evidence="9 10">
    <name type="scientific">Mycobacterium simiae</name>
    <name type="common">Mycobacterium habana</name>
    <dbReference type="NCBI Taxonomy" id="1784"/>
    <lineage>
        <taxon>Bacteria</taxon>
        <taxon>Bacillati</taxon>
        <taxon>Actinomycetota</taxon>
        <taxon>Actinomycetes</taxon>
        <taxon>Mycobacteriales</taxon>
        <taxon>Mycobacteriaceae</taxon>
        <taxon>Mycobacterium</taxon>
        <taxon>Mycobacterium simiae complex</taxon>
    </lineage>
</organism>
<dbReference type="PANTHER" id="PTHR36923">
    <property type="entry name" value="FERREDOXIN"/>
    <property type="match status" value="1"/>
</dbReference>
<dbReference type="PANTHER" id="PTHR36923:SF3">
    <property type="entry name" value="FERREDOXIN"/>
    <property type="match status" value="1"/>
</dbReference>
<keyword evidence="4" id="KW-0249">Electron transport</keyword>
<evidence type="ECO:0000313" key="10">
    <source>
        <dbReference type="Proteomes" id="UP000193040"/>
    </source>
</evidence>
<evidence type="ECO:0000256" key="5">
    <source>
        <dbReference type="ARBA" id="ARBA00023004"/>
    </source>
</evidence>
<evidence type="ECO:0000256" key="6">
    <source>
        <dbReference type="ARBA" id="ARBA00023014"/>
    </source>
</evidence>
<dbReference type="AlphaFoldDB" id="A0A1X0Y1E8"/>
<dbReference type="Gene3D" id="3.30.70.20">
    <property type="match status" value="1"/>
</dbReference>
<evidence type="ECO:0000313" key="9">
    <source>
        <dbReference type="EMBL" id="ORJ58929.1"/>
    </source>
</evidence>
<keyword evidence="3" id="KW-0479">Metal-binding</keyword>
<dbReference type="InterPro" id="IPR051269">
    <property type="entry name" value="Fe-S_cluster_ET"/>
</dbReference>
<dbReference type="RefSeq" id="WP_061555765.1">
    <property type="nucleotide sequence ID" value="NZ_JASWDE010000005.1"/>
</dbReference>
<evidence type="ECO:0000256" key="4">
    <source>
        <dbReference type="ARBA" id="ARBA00022982"/>
    </source>
</evidence>
<evidence type="ECO:0000256" key="7">
    <source>
        <dbReference type="ARBA" id="ARBA00023291"/>
    </source>
</evidence>
<dbReference type="GO" id="GO:0051538">
    <property type="term" value="F:3 iron, 4 sulfur cluster binding"/>
    <property type="evidence" value="ECO:0007669"/>
    <property type="project" value="UniProtKB-KW"/>
</dbReference>
<dbReference type="Pfam" id="PF06902">
    <property type="entry name" value="Fer4_19"/>
    <property type="match status" value="1"/>
</dbReference>
<keyword evidence="6" id="KW-0411">Iron-sulfur</keyword>
<feature type="domain" description="Divergent 4Fe-4S mono-cluster" evidence="8">
    <location>
        <begin position="1"/>
        <end position="62"/>
    </location>
</feature>
<evidence type="ECO:0000256" key="3">
    <source>
        <dbReference type="ARBA" id="ARBA00022723"/>
    </source>
</evidence>
<dbReference type="EMBL" id="MZZM01000022">
    <property type="protein sequence ID" value="ORJ58929.1"/>
    <property type="molecule type" value="Genomic_DNA"/>
</dbReference>
<proteinExistence type="predicted"/>
<sequence length="64" mass="6834">MRVVADRQICMASGMCVMTADGFFDQDDDGIVLLAVDDVPDGEQRRVHNAVNLCPSGALQLVPG</sequence>
<keyword evidence="7" id="KW-0003">3Fe-4S</keyword>
<dbReference type="STRING" id="1784.VC42_01955"/>
<name>A0A1X0Y1E8_MYCSI</name>
<reference evidence="9 10" key="1">
    <citation type="submission" date="2017-03" db="EMBL/GenBank/DDBJ databases">
        <title>Genomic insights into Mycobacterium simiae human colonization.</title>
        <authorList>
            <person name="Steffani J.L."/>
            <person name="Brunck M.E."/>
            <person name="Cruz E."/>
            <person name="Montiel R."/>
            <person name="Barona F."/>
        </authorList>
    </citation>
    <scope>NUCLEOTIDE SEQUENCE [LARGE SCALE GENOMIC DNA]</scope>
    <source>
        <strain evidence="9 10">MsiGto</strain>
    </source>
</reference>
<gene>
    <name evidence="9" type="ORF">B5M45_17525</name>
</gene>
<evidence type="ECO:0000256" key="2">
    <source>
        <dbReference type="ARBA" id="ARBA00022448"/>
    </source>
</evidence>
<keyword evidence="5" id="KW-0408">Iron</keyword>
<protein>
    <submittedName>
        <fullName evidence="9">Ferredoxin</fullName>
    </submittedName>
</protein>
<keyword evidence="10" id="KW-1185">Reference proteome</keyword>
<keyword evidence="2" id="KW-0813">Transport</keyword>
<comment type="cofactor">
    <cofactor evidence="1">
        <name>[3Fe-4S] cluster</name>
        <dbReference type="ChEBI" id="CHEBI:21137"/>
    </cofactor>
</comment>
<dbReference type="SUPFAM" id="SSF54862">
    <property type="entry name" value="4Fe-4S ferredoxins"/>
    <property type="match status" value="1"/>
</dbReference>
<dbReference type="InterPro" id="IPR010693">
    <property type="entry name" value="Divergent_4Fe-4S_mono-cluster"/>
</dbReference>